<dbReference type="SUPFAM" id="SSF56935">
    <property type="entry name" value="Porins"/>
    <property type="match status" value="1"/>
</dbReference>
<dbReference type="Pfam" id="PF07715">
    <property type="entry name" value="Plug"/>
    <property type="match status" value="1"/>
</dbReference>
<dbReference type="InterPro" id="IPR039426">
    <property type="entry name" value="TonB-dep_rcpt-like"/>
</dbReference>
<dbReference type="InterPro" id="IPR023996">
    <property type="entry name" value="TonB-dep_OMP_SusC/RagA"/>
</dbReference>
<keyword evidence="2 8" id="KW-0813">Transport</keyword>
<reference evidence="12 13" key="1">
    <citation type="submission" date="2016-06" db="EMBL/GenBank/DDBJ databases">
        <title>Revisiting the taxonomy of the Elizabethkingia Genus based on Whole-Genome Sequencing, Optical Mapping, and MALDI-TOF.</title>
        <authorList>
            <person name="Nicholson A.C."/>
        </authorList>
    </citation>
    <scope>NUCLEOTIDE SEQUENCE [LARGE SCALE GENOMIC DNA]</scope>
    <source>
        <strain evidence="12 13">G4070</strain>
    </source>
</reference>
<feature type="domain" description="TonB-dependent receptor-like beta-barrel" evidence="10">
    <location>
        <begin position="306"/>
        <end position="760"/>
    </location>
</feature>
<dbReference type="EMBL" id="MAHX01000016">
    <property type="protein sequence ID" value="OPC63767.1"/>
    <property type="molecule type" value="Genomic_DNA"/>
</dbReference>
<dbReference type="PROSITE" id="PS52016">
    <property type="entry name" value="TONB_DEPENDENT_REC_3"/>
    <property type="match status" value="1"/>
</dbReference>
<proteinExistence type="inferred from homology"/>
<keyword evidence="4 8" id="KW-0812">Transmembrane</keyword>
<evidence type="ECO:0000256" key="9">
    <source>
        <dbReference type="RuleBase" id="RU003357"/>
    </source>
</evidence>
<accession>A0A1T3MGI1</accession>
<evidence type="ECO:0000256" key="2">
    <source>
        <dbReference type="ARBA" id="ARBA00022448"/>
    </source>
</evidence>
<evidence type="ECO:0000256" key="3">
    <source>
        <dbReference type="ARBA" id="ARBA00022452"/>
    </source>
</evidence>
<evidence type="ECO:0000256" key="1">
    <source>
        <dbReference type="ARBA" id="ARBA00004571"/>
    </source>
</evidence>
<protein>
    <submittedName>
        <fullName evidence="12">SusC/RagA family TonB-linked outer membrane protein</fullName>
    </submittedName>
</protein>
<dbReference type="InterPro" id="IPR036942">
    <property type="entry name" value="Beta-barrel_TonB_sf"/>
</dbReference>
<evidence type="ECO:0000256" key="4">
    <source>
        <dbReference type="ARBA" id="ARBA00022692"/>
    </source>
</evidence>
<evidence type="ECO:0000259" key="10">
    <source>
        <dbReference type="Pfam" id="PF00593"/>
    </source>
</evidence>
<dbReference type="Pfam" id="PF00593">
    <property type="entry name" value="TonB_dep_Rec_b-barrel"/>
    <property type="match status" value="1"/>
</dbReference>
<dbReference type="Proteomes" id="UP000190813">
    <property type="component" value="Unassembled WGS sequence"/>
</dbReference>
<evidence type="ECO:0000259" key="11">
    <source>
        <dbReference type="Pfam" id="PF07715"/>
    </source>
</evidence>
<dbReference type="AlphaFoldDB" id="A0A1T3MGI1"/>
<dbReference type="RefSeq" id="WP_078772369.1">
    <property type="nucleotide sequence ID" value="NZ_CBCSBR010000003.1"/>
</dbReference>
<gene>
    <name evidence="12" type="ORF">BAZ10_06740</name>
</gene>
<keyword evidence="5 9" id="KW-0798">TonB box</keyword>
<evidence type="ECO:0000256" key="5">
    <source>
        <dbReference type="ARBA" id="ARBA00023077"/>
    </source>
</evidence>
<name>A0A1T3MGI1_9FLAO</name>
<dbReference type="InterPro" id="IPR000531">
    <property type="entry name" value="Beta-barrel_TonB"/>
</dbReference>
<evidence type="ECO:0000313" key="12">
    <source>
        <dbReference type="EMBL" id="OPC63767.1"/>
    </source>
</evidence>
<evidence type="ECO:0000313" key="13">
    <source>
        <dbReference type="Proteomes" id="UP000190813"/>
    </source>
</evidence>
<dbReference type="InterPro" id="IPR012910">
    <property type="entry name" value="Plug_dom"/>
</dbReference>
<organism evidence="12 13">
    <name type="scientific">Elizabethkingia occulta</name>
    <dbReference type="NCBI Taxonomy" id="1867263"/>
    <lineage>
        <taxon>Bacteria</taxon>
        <taxon>Pseudomonadati</taxon>
        <taxon>Bacteroidota</taxon>
        <taxon>Flavobacteriia</taxon>
        <taxon>Flavobacteriales</taxon>
        <taxon>Weeksellaceae</taxon>
        <taxon>Elizabethkingia</taxon>
    </lineage>
</organism>
<dbReference type="InterPro" id="IPR023997">
    <property type="entry name" value="TonB-dep_OMP_SusC/RagA_CS"/>
</dbReference>
<comment type="subcellular location">
    <subcellularLocation>
        <location evidence="1 8">Cell outer membrane</location>
        <topology evidence="1 8">Multi-pass membrane protein</topology>
    </subcellularLocation>
</comment>
<feature type="domain" description="TonB-dependent receptor plug" evidence="11">
    <location>
        <begin position="51"/>
        <end position="157"/>
    </location>
</feature>
<comment type="caution">
    <text evidence="12">The sequence shown here is derived from an EMBL/GenBank/DDBJ whole genome shotgun (WGS) entry which is preliminary data.</text>
</comment>
<keyword evidence="3 8" id="KW-1134">Transmembrane beta strand</keyword>
<dbReference type="InterPro" id="IPR037066">
    <property type="entry name" value="Plug_dom_sf"/>
</dbReference>
<dbReference type="NCBIfam" id="TIGR04057">
    <property type="entry name" value="SusC_RagA_signa"/>
    <property type="match status" value="1"/>
</dbReference>
<dbReference type="Gene3D" id="2.170.130.10">
    <property type="entry name" value="TonB-dependent receptor, plug domain"/>
    <property type="match status" value="1"/>
</dbReference>
<evidence type="ECO:0000256" key="7">
    <source>
        <dbReference type="ARBA" id="ARBA00023237"/>
    </source>
</evidence>
<sequence>MKTQIKNFGKVGVCFFLMSGMIHAQTSKKNDTLREREIEDVVIVGYKAQKKSSLTAAVSIISDKKLKDANTSDVSSLLQGKAAGVQVMQGGGAPGSSATVQVRGTSTINGPSQALWVVDGVMMNDVPNLDPNQIESINILKDATSTALYGSRGANGVVQVFTKSGSGKGTMTVSVNNAFNTFTNGRFKLMNGTQLYDNFVALKNAPAIPKELRNNGYDWLKNGTQTGVVQNYTIDFRGSSQNSKTYISGNYYDESGTVKGYDFNRLSFRINHDQTVKPWLTLKPKLSVAYTQGKDRQGSLYEMYLNMPWDSPYDANGNLINPYNYNGTWYGRDQANYLHDLQWNYGKSNQLDLIGNFDAEIKFTDYLKFVSTNSVTYKNYDDMSYVDMRSISGESNKGSLTESYVKDIGKFFNQMIRFDKDFGKSNVNALAAYEYSDRYYKYSRAQVFGVVPGTDIFDTGASTGAKPSGAKYDRAYNAFLFNAEYVYDKKYFVQGSLRNESSSAFGAGNRNGMFYSYSLGWNIHKEKFFNVKQINEWKLRASRGLVGNTPSPNYGWQDLYALTQKYNGEIGATWSQLGNPALTWESIYQNNIGTDLRMFNNRLTLNVDYFNNKTKNLLMRVTLPSLTGVDRQYLNVGDVRNKGWEFNFNYAIIKKQDLSWDLGFNISTYQNRVLSTRNNATQILDNYHVAMTGYDVNSFYMRKWMGVNSDNGKGQWEVVNADGSRSLTTNYNAATVQVVGASTPDYYGSVSTNLTIKNFYLNANFYFSQGGQIYNSTRELFDSDGAYPYYNQMVLKDSWSRWQKPGDVATHPEAIYNNNTLVNKPSSRYLEDASYVKLRSLRIGYNFPASLAEKIWVKNASIYIMGENLLTITKFSGVDPEVGAYGSRDLTLDTSTGGNYSGNANVIYPVPRRISLGFNFSF</sequence>
<keyword evidence="13" id="KW-1185">Reference proteome</keyword>
<evidence type="ECO:0000256" key="8">
    <source>
        <dbReference type="PROSITE-ProRule" id="PRU01360"/>
    </source>
</evidence>
<evidence type="ECO:0000256" key="6">
    <source>
        <dbReference type="ARBA" id="ARBA00023136"/>
    </source>
</evidence>
<dbReference type="NCBIfam" id="TIGR04056">
    <property type="entry name" value="OMP_RagA_SusC"/>
    <property type="match status" value="1"/>
</dbReference>
<keyword evidence="6 8" id="KW-0472">Membrane</keyword>
<dbReference type="Gene3D" id="2.40.170.20">
    <property type="entry name" value="TonB-dependent receptor, beta-barrel domain"/>
    <property type="match status" value="1"/>
</dbReference>
<keyword evidence="7 8" id="KW-0998">Cell outer membrane</keyword>
<comment type="similarity">
    <text evidence="8 9">Belongs to the TonB-dependent receptor family.</text>
</comment>
<dbReference type="GO" id="GO:0009279">
    <property type="term" value="C:cell outer membrane"/>
    <property type="evidence" value="ECO:0007669"/>
    <property type="project" value="UniProtKB-SubCell"/>
</dbReference>